<feature type="transmembrane region" description="Helical" evidence="6">
    <location>
        <begin position="50"/>
        <end position="70"/>
    </location>
</feature>
<comment type="caution">
    <text evidence="8">The sequence shown here is derived from an EMBL/GenBank/DDBJ whole genome shotgun (WGS) entry which is preliminary data.</text>
</comment>
<keyword evidence="9" id="KW-1185">Reference proteome</keyword>
<evidence type="ECO:0000256" key="3">
    <source>
        <dbReference type="ARBA" id="ARBA00022692"/>
    </source>
</evidence>
<evidence type="ECO:0000256" key="5">
    <source>
        <dbReference type="ARBA" id="ARBA00023136"/>
    </source>
</evidence>
<dbReference type="InterPro" id="IPR051791">
    <property type="entry name" value="Pra-immunoreactive"/>
</dbReference>
<feature type="transmembrane region" description="Helical" evidence="6">
    <location>
        <begin position="12"/>
        <end position="38"/>
    </location>
</feature>
<evidence type="ECO:0000256" key="4">
    <source>
        <dbReference type="ARBA" id="ARBA00022989"/>
    </source>
</evidence>
<evidence type="ECO:0000313" key="9">
    <source>
        <dbReference type="Proteomes" id="UP000481872"/>
    </source>
</evidence>
<dbReference type="PANTHER" id="PTHR36115">
    <property type="entry name" value="PROLINE-RICH ANTIGEN HOMOLOG-RELATED"/>
    <property type="match status" value="1"/>
</dbReference>
<dbReference type="GO" id="GO:0005886">
    <property type="term" value="C:plasma membrane"/>
    <property type="evidence" value="ECO:0007669"/>
    <property type="project" value="UniProtKB-SubCell"/>
</dbReference>
<evidence type="ECO:0000256" key="2">
    <source>
        <dbReference type="ARBA" id="ARBA00022475"/>
    </source>
</evidence>
<sequence>MISSPGRRFLAYILDILVSFILALIISLFIGLPSIFIADTENINSFFSGLYAVYIGVLILSTIIIQFYFWSKSTSMGKAILKMKVLDKRTHQPVGFLKMVLRELIGKQVSGLFFGLGYIWIFIDRDNQAWHDKIFDTIVVDQ</sequence>
<evidence type="ECO:0000256" key="1">
    <source>
        <dbReference type="ARBA" id="ARBA00004651"/>
    </source>
</evidence>
<feature type="transmembrane region" description="Helical" evidence="6">
    <location>
        <begin position="104"/>
        <end position="123"/>
    </location>
</feature>
<keyword evidence="3 6" id="KW-0812">Transmembrane</keyword>
<evidence type="ECO:0000259" key="7">
    <source>
        <dbReference type="Pfam" id="PF06271"/>
    </source>
</evidence>
<proteinExistence type="predicted"/>
<dbReference type="EMBL" id="JAAGPU010000017">
    <property type="protein sequence ID" value="NEU05212.1"/>
    <property type="molecule type" value="Genomic_DNA"/>
</dbReference>
<dbReference type="Pfam" id="PF06271">
    <property type="entry name" value="RDD"/>
    <property type="match status" value="1"/>
</dbReference>
<dbReference type="PANTHER" id="PTHR36115:SF4">
    <property type="entry name" value="MEMBRANE PROTEIN"/>
    <property type="match status" value="1"/>
</dbReference>
<feature type="domain" description="RDD" evidence="7">
    <location>
        <begin position="4"/>
        <end position="134"/>
    </location>
</feature>
<dbReference type="AlphaFoldDB" id="A0A6M0H6K7"/>
<dbReference type="InterPro" id="IPR010432">
    <property type="entry name" value="RDD"/>
</dbReference>
<gene>
    <name evidence="8" type="ORF">G3M99_10180</name>
</gene>
<evidence type="ECO:0000313" key="8">
    <source>
        <dbReference type="EMBL" id="NEU05212.1"/>
    </source>
</evidence>
<keyword evidence="4 6" id="KW-1133">Transmembrane helix</keyword>
<protein>
    <submittedName>
        <fullName evidence="8">RDD family protein</fullName>
    </submittedName>
</protein>
<dbReference type="Proteomes" id="UP000481872">
    <property type="component" value="Unassembled WGS sequence"/>
</dbReference>
<dbReference type="RefSeq" id="WP_010297362.1">
    <property type="nucleotide sequence ID" value="NZ_CABKRL010000004.1"/>
</dbReference>
<accession>A0A6M0H6K7</accession>
<reference evidence="8 9" key="1">
    <citation type="submission" date="2020-02" db="EMBL/GenBank/DDBJ databases">
        <title>Genome assembly of a novel Clostridium senegalense strain.</title>
        <authorList>
            <person name="Gupta T.B."/>
            <person name="Jauregui R."/>
            <person name="Maclean P."/>
            <person name="Nawarathana A."/>
            <person name="Brightwell G."/>
        </authorList>
    </citation>
    <scope>NUCLEOTIDE SEQUENCE [LARGE SCALE GENOMIC DNA]</scope>
    <source>
        <strain evidence="8 9">AGRFS4</strain>
    </source>
</reference>
<organism evidence="8 9">
    <name type="scientific">Clostridium senegalense</name>
    <dbReference type="NCBI Taxonomy" id="1465809"/>
    <lineage>
        <taxon>Bacteria</taxon>
        <taxon>Bacillati</taxon>
        <taxon>Bacillota</taxon>
        <taxon>Clostridia</taxon>
        <taxon>Eubacteriales</taxon>
        <taxon>Clostridiaceae</taxon>
        <taxon>Clostridium</taxon>
    </lineage>
</organism>
<keyword evidence="5 6" id="KW-0472">Membrane</keyword>
<evidence type="ECO:0000256" key="6">
    <source>
        <dbReference type="SAM" id="Phobius"/>
    </source>
</evidence>
<name>A0A6M0H6K7_9CLOT</name>
<comment type="subcellular location">
    <subcellularLocation>
        <location evidence="1">Cell membrane</location>
        <topology evidence="1">Multi-pass membrane protein</topology>
    </subcellularLocation>
</comment>
<keyword evidence="2" id="KW-1003">Cell membrane</keyword>